<dbReference type="Pfam" id="PF13432">
    <property type="entry name" value="TPR_16"/>
    <property type="match status" value="1"/>
</dbReference>
<dbReference type="Pfam" id="PF14559">
    <property type="entry name" value="TPR_19"/>
    <property type="match status" value="1"/>
</dbReference>
<sequence>MILRWVSEGAIEGDPAALKELPSFSDGWQLGEPDLVVEMPEKFTLAPGAGEVFRNFVIPTPAGPRRYVHTVELHPGNSKVVHHAVLMIDESRSSRELDQKDPDVGYYNGMDSSGGAHSPAGQFLGWTPGLVPQRGEENLAWGLRGGTDFVLQLHMLPGSEFEDLRASIGLYFADRPPNEQAYALRLGSMDIDVAAGNPAYVIEDSYVLPIDVRVLSVYPHAHYLAREMQGYAVFPDGRREWLLRIMEWDFLKQDRYTYKEPLFLPAGTRLTMRFTYDNTAENPRNPNRPPRRVVYGPNSSDEMGDLWVQVLPVAPEEFTVLETDFMRKERGKEIVVARRTLANDVDNAQNHYNLGVLLQADGAPEEAESHYRAALQRDPDIADAHHNLAVLLVSQGKNREGVNHYGEVLRIEPDSADVYLNLARIYLSQDAVADAITLLLRGIEIEPSMWELHADIAAAYARQGSLDAAISSYRAALAIDPDVEFLHIGIGEVFGAQGRFVDAEEEFRIALTISPQNAWAHNDLGMALEQQGRIKEAIESYRRALAIDSAFTGAQTNLDRALRIRSPH</sequence>
<keyword evidence="1" id="KW-1015">Disulfide bond</keyword>
<dbReference type="SUPFAM" id="SSF49742">
    <property type="entry name" value="PHM/PNGase F"/>
    <property type="match status" value="2"/>
</dbReference>
<gene>
    <name evidence="2" type="ORF">METZ01_LOCUS59553</name>
</gene>
<dbReference type="Pfam" id="PF13424">
    <property type="entry name" value="TPR_12"/>
    <property type="match status" value="1"/>
</dbReference>
<dbReference type="GO" id="GO:0005507">
    <property type="term" value="F:copper ion binding"/>
    <property type="evidence" value="ECO:0007669"/>
    <property type="project" value="InterPro"/>
</dbReference>
<dbReference type="SMART" id="SM00028">
    <property type="entry name" value="TPR"/>
    <property type="match status" value="6"/>
</dbReference>
<dbReference type="SUPFAM" id="SSF48452">
    <property type="entry name" value="TPR-like"/>
    <property type="match status" value="1"/>
</dbReference>
<reference evidence="2" key="1">
    <citation type="submission" date="2018-05" db="EMBL/GenBank/DDBJ databases">
        <authorList>
            <person name="Lanie J.A."/>
            <person name="Ng W.-L."/>
            <person name="Kazmierczak K.M."/>
            <person name="Andrzejewski T.M."/>
            <person name="Davidsen T.M."/>
            <person name="Wayne K.J."/>
            <person name="Tettelin H."/>
            <person name="Glass J.I."/>
            <person name="Rusch D."/>
            <person name="Podicherti R."/>
            <person name="Tsui H.-C.T."/>
            <person name="Winkler M.E."/>
        </authorList>
    </citation>
    <scope>NUCLEOTIDE SEQUENCE</scope>
</reference>
<dbReference type="PANTHER" id="PTHR44809">
    <property type="match status" value="1"/>
</dbReference>
<dbReference type="EMBL" id="UINC01003481">
    <property type="protein sequence ID" value="SVA06699.1"/>
    <property type="molecule type" value="Genomic_DNA"/>
</dbReference>
<dbReference type="Gene3D" id="2.60.120.310">
    <property type="entry name" value="Copper type II, ascorbate-dependent monooxygenase, N-terminal domain"/>
    <property type="match status" value="1"/>
</dbReference>
<organism evidence="2">
    <name type="scientific">marine metagenome</name>
    <dbReference type="NCBI Taxonomy" id="408172"/>
    <lineage>
        <taxon>unclassified sequences</taxon>
        <taxon>metagenomes</taxon>
        <taxon>ecological metagenomes</taxon>
    </lineage>
</organism>
<dbReference type="PANTHER" id="PTHR44809:SF1">
    <property type="entry name" value="PROTEIN O-MANNOSYL-TRANSFERASE TMTC1"/>
    <property type="match status" value="1"/>
</dbReference>
<dbReference type="InterPro" id="IPR008977">
    <property type="entry name" value="PHM/PNGase_F_dom_sf"/>
</dbReference>
<dbReference type="InterPro" id="IPR036939">
    <property type="entry name" value="Cu2_ascorb_mOase_N_sf"/>
</dbReference>
<name>A0A381ST90_9ZZZZ</name>
<dbReference type="AlphaFoldDB" id="A0A381ST90"/>
<evidence type="ECO:0000313" key="2">
    <source>
        <dbReference type="EMBL" id="SVA06699.1"/>
    </source>
</evidence>
<dbReference type="PROSITE" id="PS50005">
    <property type="entry name" value="TPR"/>
    <property type="match status" value="6"/>
</dbReference>
<dbReference type="Gene3D" id="1.25.40.10">
    <property type="entry name" value="Tetratricopeptide repeat domain"/>
    <property type="match status" value="3"/>
</dbReference>
<dbReference type="InterPro" id="IPR052943">
    <property type="entry name" value="TMTC_O-mannosyl-trnsfr"/>
</dbReference>
<dbReference type="InterPro" id="IPR014784">
    <property type="entry name" value="Cu2_ascorb_mOase-like_C"/>
</dbReference>
<dbReference type="InterPro" id="IPR019734">
    <property type="entry name" value="TPR_rpt"/>
</dbReference>
<dbReference type="InterPro" id="IPR011990">
    <property type="entry name" value="TPR-like_helical_dom_sf"/>
</dbReference>
<protein>
    <submittedName>
        <fullName evidence="2">Uncharacterized protein</fullName>
    </submittedName>
</protein>
<dbReference type="GO" id="GO:0016715">
    <property type="term" value="F:oxidoreductase activity, acting on paired donors, with incorporation or reduction of molecular oxygen, reduced ascorbate as one donor, and incorporation of one atom of oxygen"/>
    <property type="evidence" value="ECO:0007669"/>
    <property type="project" value="InterPro"/>
</dbReference>
<dbReference type="Gene3D" id="2.60.120.230">
    <property type="match status" value="1"/>
</dbReference>
<evidence type="ECO:0000256" key="1">
    <source>
        <dbReference type="ARBA" id="ARBA00023157"/>
    </source>
</evidence>
<accession>A0A381ST90</accession>
<proteinExistence type="predicted"/>